<dbReference type="Proteomes" id="UP001295469">
    <property type="component" value="Chromosome C02"/>
</dbReference>
<dbReference type="AlphaFoldDB" id="A0A816JWY0"/>
<sequence length="101" mass="11308">IYATKVGGCSRFEIRTLEPTHTCNVDDRWRFRSHATSSIVGNMLRNRYGGTGGVGPRPGVVMEIMRNVHIIPITYWKAWKSREIAIDRGSGNADTSYLALP</sequence>
<protein>
    <submittedName>
        <fullName evidence="1">(rape) hypothetical protein</fullName>
    </submittedName>
</protein>
<feature type="non-terminal residue" evidence="1">
    <location>
        <position position="101"/>
    </location>
</feature>
<organism evidence="1">
    <name type="scientific">Brassica napus</name>
    <name type="common">Rape</name>
    <dbReference type="NCBI Taxonomy" id="3708"/>
    <lineage>
        <taxon>Eukaryota</taxon>
        <taxon>Viridiplantae</taxon>
        <taxon>Streptophyta</taxon>
        <taxon>Embryophyta</taxon>
        <taxon>Tracheophyta</taxon>
        <taxon>Spermatophyta</taxon>
        <taxon>Magnoliopsida</taxon>
        <taxon>eudicotyledons</taxon>
        <taxon>Gunneridae</taxon>
        <taxon>Pentapetalae</taxon>
        <taxon>rosids</taxon>
        <taxon>malvids</taxon>
        <taxon>Brassicales</taxon>
        <taxon>Brassicaceae</taxon>
        <taxon>Brassiceae</taxon>
        <taxon>Brassica</taxon>
    </lineage>
</organism>
<dbReference type="EMBL" id="HG994366">
    <property type="protein sequence ID" value="CAF1910872.1"/>
    <property type="molecule type" value="Genomic_DNA"/>
</dbReference>
<feature type="non-terminal residue" evidence="1">
    <location>
        <position position="1"/>
    </location>
</feature>
<gene>
    <name evidence="1" type="ORF">DARMORV10_C02P31710.1</name>
</gene>
<accession>A0A816JWY0</accession>
<name>A0A816JWY0_BRANA</name>
<evidence type="ECO:0000313" key="1">
    <source>
        <dbReference type="EMBL" id="CAF1910872.1"/>
    </source>
</evidence>
<reference evidence="1" key="1">
    <citation type="submission" date="2021-01" db="EMBL/GenBank/DDBJ databases">
        <authorList>
            <consortium name="Genoscope - CEA"/>
            <person name="William W."/>
        </authorList>
    </citation>
    <scope>NUCLEOTIDE SEQUENCE</scope>
</reference>
<proteinExistence type="predicted"/>